<dbReference type="PANTHER" id="PTHR43037:SF1">
    <property type="entry name" value="BLL1128 PROTEIN"/>
    <property type="match status" value="1"/>
</dbReference>
<dbReference type="AlphaFoldDB" id="A0A0F9WQV9"/>
<protein>
    <recommendedName>
        <fullName evidence="5">PHB depolymerase family esterase</fullName>
    </recommendedName>
</protein>
<dbReference type="InterPro" id="IPR050955">
    <property type="entry name" value="Plant_Biomass_Hydrol_Est"/>
</dbReference>
<dbReference type="EMBL" id="LAZR01000127">
    <property type="protein sequence ID" value="KKN88606.1"/>
    <property type="molecule type" value="Genomic_DNA"/>
</dbReference>
<reference evidence="4" key="1">
    <citation type="journal article" date="2015" name="Nature">
        <title>Complex archaea that bridge the gap between prokaryotes and eukaryotes.</title>
        <authorList>
            <person name="Spang A."/>
            <person name="Saw J.H."/>
            <person name="Jorgensen S.L."/>
            <person name="Zaremba-Niedzwiedzka K."/>
            <person name="Martijn J."/>
            <person name="Lind A.E."/>
            <person name="van Eijk R."/>
            <person name="Schleper C."/>
            <person name="Guy L."/>
            <person name="Ettema T.J."/>
        </authorList>
    </citation>
    <scope>NUCLEOTIDE SEQUENCE</scope>
</reference>
<keyword evidence="2" id="KW-0378">Hydrolase</keyword>
<dbReference type="GO" id="GO:0005576">
    <property type="term" value="C:extracellular region"/>
    <property type="evidence" value="ECO:0007669"/>
    <property type="project" value="InterPro"/>
</dbReference>
<dbReference type="Pfam" id="PF10503">
    <property type="entry name" value="Esterase_PHB"/>
    <property type="match status" value="1"/>
</dbReference>
<evidence type="ECO:0008006" key="5">
    <source>
        <dbReference type="Google" id="ProtNLM"/>
    </source>
</evidence>
<evidence type="ECO:0000256" key="1">
    <source>
        <dbReference type="ARBA" id="ARBA00022729"/>
    </source>
</evidence>
<dbReference type="NCBIfam" id="TIGR01840">
    <property type="entry name" value="esterase_phb"/>
    <property type="match status" value="1"/>
</dbReference>
<organism evidence="4">
    <name type="scientific">marine sediment metagenome</name>
    <dbReference type="NCBI Taxonomy" id="412755"/>
    <lineage>
        <taxon>unclassified sequences</taxon>
        <taxon>metagenomes</taxon>
        <taxon>ecological metagenomes</taxon>
    </lineage>
</organism>
<gene>
    <name evidence="4" type="ORF">LCGC14_0247170</name>
</gene>
<dbReference type="SUPFAM" id="SSF53474">
    <property type="entry name" value="alpha/beta-Hydrolases"/>
    <property type="match status" value="2"/>
</dbReference>
<dbReference type="Gene3D" id="3.40.50.1820">
    <property type="entry name" value="alpha/beta hydrolase"/>
    <property type="match status" value="1"/>
</dbReference>
<accession>A0A0F9WQV9</accession>
<evidence type="ECO:0000256" key="3">
    <source>
        <dbReference type="SAM" id="MobiDB-lite"/>
    </source>
</evidence>
<sequence length="409" mass="43153">MKPLSKATMMEATRLTRNGQLQEAMVLLQGLSSDEASSAAGFDAQHDKDRRPAGDPASVIDITPPAVASKTRTASPFPDRDPRIEPKKSAIPQVLRGFLDRIGTQGFEGLGGSPVAPDTGPLPEGARFSARTYANAAGSRDYKIYVPSGYNGQAVPLVVMLHGCTQSPDDFASGTRMNELAEEQTFLVAYPAQSRSANTSKCWNWFNAGDQERDRGEPSLIAGITRQIIDEFSVESECVYVAGLSAGGAAAAIMGATYPELFTAVGVHSGLARGAARDMGSAFAAMRNGAAPNSQTSPSGGFVPTIVFHGDSDTTVHPVNGEHVIEQAKAAAGVQTEIRQGEAPGGIRYTHTIHADEERGATLEHWVLHGAGHAWSGGSPAGTYTEPKGPDASREMLRFFREQAGATRG</sequence>
<dbReference type="GO" id="GO:0016787">
    <property type="term" value="F:hydrolase activity"/>
    <property type="evidence" value="ECO:0007669"/>
    <property type="project" value="UniProtKB-KW"/>
</dbReference>
<dbReference type="InterPro" id="IPR029058">
    <property type="entry name" value="AB_hydrolase_fold"/>
</dbReference>
<comment type="caution">
    <text evidence="4">The sequence shown here is derived from an EMBL/GenBank/DDBJ whole genome shotgun (WGS) entry which is preliminary data.</text>
</comment>
<dbReference type="PANTHER" id="PTHR43037">
    <property type="entry name" value="UNNAMED PRODUCT-RELATED"/>
    <property type="match status" value="1"/>
</dbReference>
<dbReference type="InterPro" id="IPR010126">
    <property type="entry name" value="Esterase_phb"/>
</dbReference>
<proteinExistence type="predicted"/>
<feature type="region of interest" description="Disordered" evidence="3">
    <location>
        <begin position="35"/>
        <end position="90"/>
    </location>
</feature>
<evidence type="ECO:0000256" key="2">
    <source>
        <dbReference type="ARBA" id="ARBA00022801"/>
    </source>
</evidence>
<evidence type="ECO:0000313" key="4">
    <source>
        <dbReference type="EMBL" id="KKN88606.1"/>
    </source>
</evidence>
<name>A0A0F9WQV9_9ZZZZ</name>
<keyword evidence="1" id="KW-0732">Signal</keyword>
<feature type="compositionally biased region" description="Basic and acidic residues" evidence="3">
    <location>
        <begin position="44"/>
        <end position="53"/>
    </location>
</feature>
<feature type="compositionally biased region" description="Basic and acidic residues" evidence="3">
    <location>
        <begin position="78"/>
        <end position="88"/>
    </location>
</feature>